<keyword evidence="3 9" id="KW-0479">Metal-binding</keyword>
<dbReference type="PANTHER" id="PTHR43126">
    <property type="entry name" value="D-ALANYL-D-ALANINE DIPEPTIDASE"/>
    <property type="match status" value="1"/>
</dbReference>
<dbReference type="CDD" id="cd14817">
    <property type="entry name" value="D-Ala-D-Ala_dipeptidase_VanX"/>
    <property type="match status" value="1"/>
</dbReference>
<feature type="binding site" evidence="9">
    <location>
        <position position="136"/>
    </location>
    <ligand>
        <name>Zn(2+)</name>
        <dbReference type="ChEBI" id="CHEBI:29105"/>
        <note>catalytic</note>
    </ligand>
</feature>
<evidence type="ECO:0000256" key="1">
    <source>
        <dbReference type="ARBA" id="ARBA00001362"/>
    </source>
</evidence>
<dbReference type="InterPro" id="IPR000755">
    <property type="entry name" value="A_A_dipeptidase"/>
</dbReference>
<evidence type="ECO:0000256" key="3">
    <source>
        <dbReference type="ARBA" id="ARBA00022723"/>
    </source>
</evidence>
<evidence type="ECO:0000256" key="7">
    <source>
        <dbReference type="ARBA" id="ARBA00023049"/>
    </source>
</evidence>
<feature type="site" description="Transition state stabilizer" evidence="9">
    <location>
        <position position="91"/>
    </location>
</feature>
<dbReference type="Pfam" id="PF01427">
    <property type="entry name" value="Peptidase_M15"/>
    <property type="match status" value="1"/>
</dbReference>
<comment type="function">
    <text evidence="9 10">Catalyzes hydrolysis of the D-alanyl-D-alanine dipeptide.</text>
</comment>
<dbReference type="HAMAP" id="MF_01924">
    <property type="entry name" value="A_A_dipeptidase"/>
    <property type="match status" value="1"/>
</dbReference>
<evidence type="ECO:0000313" key="11">
    <source>
        <dbReference type="EMBL" id="ANN69481.1"/>
    </source>
</evidence>
<evidence type="ECO:0000256" key="8">
    <source>
        <dbReference type="ARBA" id="ARBA00023316"/>
    </source>
</evidence>
<dbReference type="Gene3D" id="3.30.1380.10">
    <property type="match status" value="1"/>
</dbReference>
<dbReference type="InterPro" id="IPR009045">
    <property type="entry name" value="Zn_M74/Hedgehog-like"/>
</dbReference>
<name>A0ABN4RDL5_9BORD</name>
<keyword evidence="6 9" id="KW-0224">Dipeptidase</keyword>
<keyword evidence="4 9" id="KW-0378">Hydrolase</keyword>
<protein>
    <recommendedName>
        <fullName evidence="9 10">D-alanyl-D-alanine dipeptidase</fullName>
        <shortName evidence="9 10">D-Ala-D-Ala dipeptidase</shortName>
        <ecNumber evidence="9 10">3.4.13.22</ecNumber>
    </recommendedName>
</protein>
<dbReference type="EC" id="3.4.13.22" evidence="9 10"/>
<proteinExistence type="inferred from homology"/>
<keyword evidence="12" id="KW-1185">Reference proteome</keyword>
<gene>
    <name evidence="9" type="primary">ddpX</name>
    <name evidence="11" type="ORF">BAU06_07205</name>
</gene>
<dbReference type="SUPFAM" id="SSF55166">
    <property type="entry name" value="Hedgehog/DD-peptidase"/>
    <property type="match status" value="1"/>
</dbReference>
<accession>A0ABN4RDL5</accession>
<evidence type="ECO:0000256" key="10">
    <source>
        <dbReference type="PIRNR" id="PIRNR026671"/>
    </source>
</evidence>
<reference evidence="11 12" key="1">
    <citation type="submission" date="2016-06" db="EMBL/GenBank/DDBJ databases">
        <title>Complete genome sequences of Bordetella bronchialis and Bordetella flabilis.</title>
        <authorList>
            <person name="LiPuma J.J."/>
            <person name="Spilker T."/>
        </authorList>
    </citation>
    <scope>NUCLEOTIDE SEQUENCE [LARGE SCALE GENOMIC DNA]</scope>
    <source>
        <strain evidence="11 12">AU3182</strain>
    </source>
</reference>
<evidence type="ECO:0000256" key="4">
    <source>
        <dbReference type="ARBA" id="ARBA00022801"/>
    </source>
</evidence>
<dbReference type="EMBL" id="CP016170">
    <property type="protein sequence ID" value="ANN69481.1"/>
    <property type="molecule type" value="Genomic_DNA"/>
</dbReference>
<feature type="binding site" evidence="9">
    <location>
        <position position="206"/>
    </location>
    <ligand>
        <name>Zn(2+)</name>
        <dbReference type="ChEBI" id="CHEBI:29105"/>
        <note>catalytic</note>
    </ligand>
</feature>
<feature type="active site" description="Proton donor/acceptor" evidence="9">
    <location>
        <position position="203"/>
    </location>
</feature>
<sequence length="224" mass="25283">MAPAGPGSTDAGRQPRPPAFVDLAELANQDKPRHIRIDMRYAGRNNFIGRPIAGYHANKCLLARRAAQAVLQVVDRLAPFSLTLCILDAYRPQRAVNDFIAWTQEPGEERMKADFYPNVDKRYLIRDGYLAERSSHSRGSAVDVTLAPIDGKPGETLDFGTPYDYFGPESHPSYQALTPQQKANRLLLRTLMSQAGFRAIETEWWHFQLAKEPFPDTYFDFPLA</sequence>
<dbReference type="PIRSF" id="PIRSF026671">
    <property type="entry name" value="AA_dipeptidase"/>
    <property type="match status" value="1"/>
</dbReference>
<keyword evidence="8 10" id="KW-0961">Cell wall biogenesis/degradation</keyword>
<comment type="catalytic activity">
    <reaction evidence="1 9 10">
        <text>D-alanyl-D-alanine + H2O = 2 D-alanine</text>
        <dbReference type="Rhea" id="RHEA:20661"/>
        <dbReference type="ChEBI" id="CHEBI:15377"/>
        <dbReference type="ChEBI" id="CHEBI:57416"/>
        <dbReference type="ChEBI" id="CHEBI:57822"/>
        <dbReference type="EC" id="3.4.13.22"/>
    </reaction>
</comment>
<comment type="cofactor">
    <cofactor evidence="9">
        <name>Zn(2+)</name>
        <dbReference type="ChEBI" id="CHEBI:29105"/>
    </cofactor>
    <text evidence="9">Binds 1 zinc ion per subunit.</text>
</comment>
<keyword evidence="2 9" id="KW-0645">Protease</keyword>
<dbReference type="PANTHER" id="PTHR43126:SF1">
    <property type="entry name" value="D-ALANYL-D-ALANINE DIPEPTIDASE"/>
    <property type="match status" value="1"/>
</dbReference>
<evidence type="ECO:0000313" key="12">
    <source>
        <dbReference type="Proteomes" id="UP000091897"/>
    </source>
</evidence>
<feature type="binding site" evidence="9">
    <location>
        <position position="143"/>
    </location>
    <ligand>
        <name>Zn(2+)</name>
        <dbReference type="ChEBI" id="CHEBI:29105"/>
        <note>catalytic</note>
    </ligand>
</feature>
<dbReference type="Proteomes" id="UP000091897">
    <property type="component" value="Chromosome"/>
</dbReference>
<evidence type="ECO:0000256" key="5">
    <source>
        <dbReference type="ARBA" id="ARBA00022833"/>
    </source>
</evidence>
<comment type="similarity">
    <text evidence="9 10">Belongs to the peptidase M15D family.</text>
</comment>
<evidence type="ECO:0000256" key="2">
    <source>
        <dbReference type="ARBA" id="ARBA00022670"/>
    </source>
</evidence>
<evidence type="ECO:0000256" key="6">
    <source>
        <dbReference type="ARBA" id="ARBA00022997"/>
    </source>
</evidence>
<keyword evidence="7 9" id="KW-0482">Metalloprotease</keyword>
<organism evidence="11 12">
    <name type="scientific">Bordetella bronchialis</name>
    <dbReference type="NCBI Taxonomy" id="463025"/>
    <lineage>
        <taxon>Bacteria</taxon>
        <taxon>Pseudomonadati</taxon>
        <taxon>Pseudomonadota</taxon>
        <taxon>Betaproteobacteria</taxon>
        <taxon>Burkholderiales</taxon>
        <taxon>Alcaligenaceae</taxon>
        <taxon>Bordetella</taxon>
    </lineage>
</organism>
<evidence type="ECO:0000256" key="9">
    <source>
        <dbReference type="HAMAP-Rule" id="MF_01924"/>
    </source>
</evidence>
<keyword evidence="5 9" id="KW-0862">Zinc</keyword>